<sequence>MKNCSRCFSLVPKPLIFYISTGGFSFFSHYPETKYMFLICNGILAILATSSVSSSRTSASDDQSNLDDECQLSSTPNLFSAKTEATHVDQEVPAVASLEPLQLDTVLETEEEKQEQEYKEMQAAAAEEEEEEEKELLQVKL</sequence>
<reference evidence="3 4" key="1">
    <citation type="submission" date="2024-01" db="EMBL/GenBank/DDBJ databases">
        <authorList>
            <person name="Waweru B."/>
        </authorList>
    </citation>
    <scope>NUCLEOTIDE SEQUENCE [LARGE SCALE GENOMIC DNA]</scope>
</reference>
<proteinExistence type="predicted"/>
<dbReference type="Proteomes" id="UP001314170">
    <property type="component" value="Unassembled WGS sequence"/>
</dbReference>
<organism evidence="3 4">
    <name type="scientific">Dovyalis caffra</name>
    <dbReference type="NCBI Taxonomy" id="77055"/>
    <lineage>
        <taxon>Eukaryota</taxon>
        <taxon>Viridiplantae</taxon>
        <taxon>Streptophyta</taxon>
        <taxon>Embryophyta</taxon>
        <taxon>Tracheophyta</taxon>
        <taxon>Spermatophyta</taxon>
        <taxon>Magnoliopsida</taxon>
        <taxon>eudicotyledons</taxon>
        <taxon>Gunneridae</taxon>
        <taxon>Pentapetalae</taxon>
        <taxon>rosids</taxon>
        <taxon>fabids</taxon>
        <taxon>Malpighiales</taxon>
        <taxon>Salicaceae</taxon>
        <taxon>Flacourtieae</taxon>
        <taxon>Dovyalis</taxon>
    </lineage>
</organism>
<dbReference type="PANTHER" id="PTHR34947">
    <property type="entry name" value="TRANSMEMBRANE PROTEIN"/>
    <property type="match status" value="1"/>
</dbReference>
<keyword evidence="2" id="KW-0472">Membrane</keyword>
<comment type="caution">
    <text evidence="3">The sequence shown here is derived from an EMBL/GenBank/DDBJ whole genome shotgun (WGS) entry which is preliminary data.</text>
</comment>
<evidence type="ECO:0000256" key="1">
    <source>
        <dbReference type="SAM" id="MobiDB-lite"/>
    </source>
</evidence>
<dbReference type="EMBL" id="CAWUPB010000079">
    <property type="protein sequence ID" value="CAK7323305.1"/>
    <property type="molecule type" value="Genomic_DNA"/>
</dbReference>
<gene>
    <name evidence="3" type="ORF">DCAF_LOCUS928</name>
</gene>
<dbReference type="PANTHER" id="PTHR34947:SF4">
    <property type="entry name" value="TRANSMEMBRANE PROTEIN"/>
    <property type="match status" value="1"/>
</dbReference>
<evidence type="ECO:0000256" key="2">
    <source>
        <dbReference type="SAM" id="Phobius"/>
    </source>
</evidence>
<dbReference type="AlphaFoldDB" id="A0AAV1QSJ3"/>
<evidence type="ECO:0000313" key="3">
    <source>
        <dbReference type="EMBL" id="CAK7323305.1"/>
    </source>
</evidence>
<name>A0AAV1QSJ3_9ROSI</name>
<accession>A0AAV1QSJ3</accession>
<protein>
    <submittedName>
        <fullName evidence="3">Uncharacterized protein</fullName>
    </submittedName>
</protein>
<evidence type="ECO:0000313" key="4">
    <source>
        <dbReference type="Proteomes" id="UP001314170"/>
    </source>
</evidence>
<keyword evidence="4" id="KW-1185">Reference proteome</keyword>
<keyword evidence="2" id="KW-1133">Transmembrane helix</keyword>
<feature type="transmembrane region" description="Helical" evidence="2">
    <location>
        <begin position="7"/>
        <end position="29"/>
    </location>
</feature>
<keyword evidence="2" id="KW-0812">Transmembrane</keyword>
<feature type="region of interest" description="Disordered" evidence="1">
    <location>
        <begin position="109"/>
        <end position="141"/>
    </location>
</feature>